<dbReference type="Proteomes" id="UP000002281">
    <property type="component" value="Chromosome 10"/>
</dbReference>
<evidence type="ECO:0000256" key="5">
    <source>
        <dbReference type="ARBA" id="ARBA00022692"/>
    </source>
</evidence>
<dbReference type="AlphaFoldDB" id="A0A9L0R7G6"/>
<reference evidence="13" key="3">
    <citation type="submission" date="2025-09" db="UniProtKB">
        <authorList>
            <consortium name="Ensembl"/>
        </authorList>
    </citation>
    <scope>IDENTIFICATION</scope>
    <source>
        <strain evidence="13">Thoroughbred</strain>
    </source>
</reference>
<keyword evidence="3 11" id="KW-1003">Cell membrane</keyword>
<keyword evidence="4 11" id="KW-0589">Pheromone response</keyword>
<reference evidence="13" key="2">
    <citation type="submission" date="2025-08" db="UniProtKB">
        <authorList>
            <consortium name="Ensembl"/>
        </authorList>
    </citation>
    <scope>IDENTIFICATION</scope>
    <source>
        <strain evidence="13">Thoroughbred</strain>
    </source>
</reference>
<evidence type="ECO:0000256" key="12">
    <source>
        <dbReference type="SAM" id="SignalP"/>
    </source>
</evidence>
<comment type="similarity">
    <text evidence="2 11">Belongs to the G-protein coupled receptor 1 family.</text>
</comment>
<accession>A0A9L0R7G6</accession>
<feature type="chain" id="PRO_5040412788" description="Vomeronasal type-1 receptor" evidence="12">
    <location>
        <begin position="23"/>
        <end position="124"/>
    </location>
</feature>
<dbReference type="InterPro" id="IPR004072">
    <property type="entry name" value="Vmron_rcpt_1"/>
</dbReference>
<dbReference type="Pfam" id="PF03402">
    <property type="entry name" value="V1R"/>
    <property type="match status" value="1"/>
</dbReference>
<sequence>MFIGFCCSICCILCLLLNMVITVNVLGPKNSKNTSVENIYRYYSLRIPERLVFCVSAVIYTSTDGVCLGLMVWTSGSMFLVLPRHKLQVQHIHRNRLSPRPAHEARATHTILILICIYPYKTHC</sequence>
<reference evidence="13 14" key="1">
    <citation type="journal article" date="2009" name="Science">
        <title>Genome sequence, comparative analysis, and population genetics of the domestic horse.</title>
        <authorList>
            <consortium name="Broad Institute Genome Sequencing Platform"/>
            <consortium name="Broad Institute Whole Genome Assembly Team"/>
            <person name="Wade C.M."/>
            <person name="Giulotto E."/>
            <person name="Sigurdsson S."/>
            <person name="Zoli M."/>
            <person name="Gnerre S."/>
            <person name="Imsland F."/>
            <person name="Lear T.L."/>
            <person name="Adelson D.L."/>
            <person name="Bailey E."/>
            <person name="Bellone R.R."/>
            <person name="Bloecker H."/>
            <person name="Distl O."/>
            <person name="Edgar R.C."/>
            <person name="Garber M."/>
            <person name="Leeb T."/>
            <person name="Mauceli E."/>
            <person name="MacLeod J.N."/>
            <person name="Penedo M.C.T."/>
            <person name="Raison J.M."/>
            <person name="Sharpe T."/>
            <person name="Vogel J."/>
            <person name="Andersson L."/>
            <person name="Antczak D.F."/>
            <person name="Biagi T."/>
            <person name="Binns M.M."/>
            <person name="Chowdhary B.P."/>
            <person name="Coleman S.J."/>
            <person name="Della Valle G."/>
            <person name="Fryc S."/>
            <person name="Guerin G."/>
            <person name="Hasegawa T."/>
            <person name="Hill E.W."/>
            <person name="Jurka J."/>
            <person name="Kiialainen A."/>
            <person name="Lindgren G."/>
            <person name="Liu J."/>
            <person name="Magnani E."/>
            <person name="Mickelson J.R."/>
            <person name="Murray J."/>
            <person name="Nergadze S.G."/>
            <person name="Onofrio R."/>
            <person name="Pedroni S."/>
            <person name="Piras M.F."/>
            <person name="Raudsepp T."/>
            <person name="Rocchi M."/>
            <person name="Roeed K.H."/>
            <person name="Ryder O.A."/>
            <person name="Searle S."/>
            <person name="Skow L."/>
            <person name="Swinburne J.E."/>
            <person name="Syvaenen A.C."/>
            <person name="Tozaki T."/>
            <person name="Valberg S.J."/>
            <person name="Vaudin M."/>
            <person name="White J.R."/>
            <person name="Zody M.C."/>
            <person name="Lander E.S."/>
            <person name="Lindblad-Toh K."/>
        </authorList>
    </citation>
    <scope>NUCLEOTIDE SEQUENCE [LARGE SCALE GENOMIC DNA]</scope>
    <source>
        <strain evidence="13 14">Thoroughbred</strain>
    </source>
</reference>
<dbReference type="GO" id="GO:0005886">
    <property type="term" value="C:plasma membrane"/>
    <property type="evidence" value="ECO:0007669"/>
    <property type="project" value="UniProtKB-SubCell"/>
</dbReference>
<keyword evidence="7 11" id="KW-0297">G-protein coupled receptor</keyword>
<evidence type="ECO:0000313" key="13">
    <source>
        <dbReference type="Ensembl" id="ENSECAP00000057577.1"/>
    </source>
</evidence>
<dbReference type="GO" id="GO:0016503">
    <property type="term" value="F:pheromone receptor activity"/>
    <property type="evidence" value="ECO:0007669"/>
    <property type="project" value="InterPro"/>
</dbReference>
<dbReference type="Ensembl" id="ENSECAT00000129911.1">
    <property type="protein sequence ID" value="ENSECAP00000057577.1"/>
    <property type="gene ID" value="ENSECAG00000058340.1"/>
</dbReference>
<keyword evidence="9 11" id="KW-0675">Receptor</keyword>
<dbReference type="GeneTree" id="ENSGT00960000186612"/>
<feature type="signal peptide" evidence="12">
    <location>
        <begin position="1"/>
        <end position="22"/>
    </location>
</feature>
<evidence type="ECO:0000313" key="14">
    <source>
        <dbReference type="Proteomes" id="UP000002281"/>
    </source>
</evidence>
<dbReference type="PANTHER" id="PTHR24062">
    <property type="entry name" value="VOMERONASAL TYPE-1 RECEPTOR"/>
    <property type="match status" value="1"/>
</dbReference>
<keyword evidence="12" id="KW-0732">Signal</keyword>
<protein>
    <recommendedName>
        <fullName evidence="11">Vomeronasal type-1 receptor</fullName>
    </recommendedName>
</protein>
<evidence type="ECO:0000256" key="9">
    <source>
        <dbReference type="ARBA" id="ARBA00023170"/>
    </source>
</evidence>
<keyword evidence="8" id="KW-0472">Membrane</keyword>
<keyword evidence="14" id="KW-1185">Reference proteome</keyword>
<evidence type="ECO:0000256" key="10">
    <source>
        <dbReference type="ARBA" id="ARBA00023224"/>
    </source>
</evidence>
<evidence type="ECO:0000256" key="7">
    <source>
        <dbReference type="ARBA" id="ARBA00023040"/>
    </source>
</evidence>
<evidence type="ECO:0000256" key="11">
    <source>
        <dbReference type="RuleBase" id="RU364061"/>
    </source>
</evidence>
<keyword evidence="6" id="KW-1133">Transmembrane helix</keyword>
<keyword evidence="10 11" id="KW-0807">Transducer</keyword>
<dbReference type="GO" id="GO:0019236">
    <property type="term" value="P:response to pheromone"/>
    <property type="evidence" value="ECO:0007669"/>
    <property type="project" value="UniProtKB-KW"/>
</dbReference>
<evidence type="ECO:0000256" key="4">
    <source>
        <dbReference type="ARBA" id="ARBA00022507"/>
    </source>
</evidence>
<evidence type="ECO:0000256" key="8">
    <source>
        <dbReference type="ARBA" id="ARBA00023136"/>
    </source>
</evidence>
<comment type="subcellular location">
    <subcellularLocation>
        <location evidence="1 11">Cell membrane</location>
        <topology evidence="1 11">Multi-pass membrane protein</topology>
    </subcellularLocation>
</comment>
<keyword evidence="5" id="KW-0812">Transmembrane</keyword>
<evidence type="ECO:0000256" key="6">
    <source>
        <dbReference type="ARBA" id="ARBA00022989"/>
    </source>
</evidence>
<proteinExistence type="inferred from homology"/>
<evidence type="ECO:0000256" key="2">
    <source>
        <dbReference type="ARBA" id="ARBA00010663"/>
    </source>
</evidence>
<name>A0A9L0R7G6_HORSE</name>
<evidence type="ECO:0000256" key="3">
    <source>
        <dbReference type="ARBA" id="ARBA00022475"/>
    </source>
</evidence>
<evidence type="ECO:0000256" key="1">
    <source>
        <dbReference type="ARBA" id="ARBA00004651"/>
    </source>
</evidence>
<organism evidence="13 14">
    <name type="scientific">Equus caballus</name>
    <name type="common">Horse</name>
    <dbReference type="NCBI Taxonomy" id="9796"/>
    <lineage>
        <taxon>Eukaryota</taxon>
        <taxon>Metazoa</taxon>
        <taxon>Chordata</taxon>
        <taxon>Craniata</taxon>
        <taxon>Vertebrata</taxon>
        <taxon>Euteleostomi</taxon>
        <taxon>Mammalia</taxon>
        <taxon>Eutheria</taxon>
        <taxon>Laurasiatheria</taxon>
        <taxon>Perissodactyla</taxon>
        <taxon>Equidae</taxon>
        <taxon>Equus</taxon>
    </lineage>
</organism>